<feature type="non-terminal residue" evidence="1">
    <location>
        <position position="73"/>
    </location>
</feature>
<evidence type="ECO:0000313" key="2">
    <source>
        <dbReference type="Proteomes" id="UP000649617"/>
    </source>
</evidence>
<dbReference type="SUPFAM" id="SSF49879">
    <property type="entry name" value="SMAD/FHA domain"/>
    <property type="match status" value="1"/>
</dbReference>
<accession>A0A812WTF7</accession>
<dbReference type="Gene3D" id="2.60.200.20">
    <property type="match status" value="1"/>
</dbReference>
<comment type="caution">
    <text evidence="1">The sequence shown here is derived from an EMBL/GenBank/DDBJ whole genome shotgun (WGS) entry which is preliminary data.</text>
</comment>
<dbReference type="InterPro" id="IPR008984">
    <property type="entry name" value="SMAD_FHA_dom_sf"/>
</dbReference>
<keyword evidence="2" id="KW-1185">Reference proteome</keyword>
<reference evidence="1" key="1">
    <citation type="submission" date="2021-02" db="EMBL/GenBank/DDBJ databases">
        <authorList>
            <person name="Dougan E. K."/>
            <person name="Rhodes N."/>
            <person name="Thang M."/>
            <person name="Chan C."/>
        </authorList>
    </citation>
    <scope>NUCLEOTIDE SEQUENCE</scope>
</reference>
<proteinExistence type="predicted"/>
<organism evidence="1 2">
    <name type="scientific">Symbiodinium pilosum</name>
    <name type="common">Dinoflagellate</name>
    <dbReference type="NCBI Taxonomy" id="2952"/>
    <lineage>
        <taxon>Eukaryota</taxon>
        <taxon>Sar</taxon>
        <taxon>Alveolata</taxon>
        <taxon>Dinophyceae</taxon>
        <taxon>Suessiales</taxon>
        <taxon>Symbiodiniaceae</taxon>
        <taxon>Symbiodinium</taxon>
    </lineage>
</organism>
<dbReference type="AlphaFoldDB" id="A0A812WTF7"/>
<feature type="non-terminal residue" evidence="1">
    <location>
        <position position="1"/>
    </location>
</feature>
<evidence type="ECO:0008006" key="3">
    <source>
        <dbReference type="Google" id="ProtNLM"/>
    </source>
</evidence>
<gene>
    <name evidence="1" type="ORF">SPIL2461_LOCUS19781</name>
</gene>
<evidence type="ECO:0000313" key="1">
    <source>
        <dbReference type="EMBL" id="CAE7702700.1"/>
    </source>
</evidence>
<protein>
    <recommendedName>
        <fullName evidence="3">FHA domain-containing protein</fullName>
    </recommendedName>
</protein>
<dbReference type="Proteomes" id="UP000649617">
    <property type="component" value="Unassembled WGS sequence"/>
</dbReference>
<sequence>QKQIDLVLKKDEPLTIGRAHQTEAFERLVPDDALRNCVSRSHFTLTWDGQQLLLKRTSANAMIVDDAVTQQQQ</sequence>
<dbReference type="EMBL" id="CAJNIZ010044837">
    <property type="protein sequence ID" value="CAE7702700.1"/>
    <property type="molecule type" value="Genomic_DNA"/>
</dbReference>
<name>A0A812WTF7_SYMPI</name>
<dbReference type="OrthoDB" id="426288at2759"/>